<dbReference type="EnsemblMetazoa" id="Aqu2.1.33002_001">
    <property type="protein sequence ID" value="Aqu2.1.33002_001"/>
    <property type="gene ID" value="Aqu2.1.33002"/>
</dbReference>
<sequence length="94" mass="10831">VACTNKTIINVCYHCHVPFMFQVTLWLLDLVTNLLRRIYLGNKLLGCWQQVVSCTNYEGLKPCTCTLYLTFCTCTFIVRPVESYKHIIHVVKSG</sequence>
<name>A0A1X7V081_AMPQE</name>
<organism evidence="1">
    <name type="scientific">Amphimedon queenslandica</name>
    <name type="common">Sponge</name>
    <dbReference type="NCBI Taxonomy" id="400682"/>
    <lineage>
        <taxon>Eukaryota</taxon>
        <taxon>Metazoa</taxon>
        <taxon>Porifera</taxon>
        <taxon>Demospongiae</taxon>
        <taxon>Heteroscleromorpha</taxon>
        <taxon>Haplosclerida</taxon>
        <taxon>Niphatidae</taxon>
        <taxon>Amphimedon</taxon>
    </lineage>
</organism>
<protein>
    <submittedName>
        <fullName evidence="1">Uncharacterized protein</fullName>
    </submittedName>
</protein>
<proteinExistence type="predicted"/>
<dbReference type="AlphaFoldDB" id="A0A1X7V081"/>
<accession>A0A1X7V081</accession>
<reference evidence="1" key="1">
    <citation type="submission" date="2017-05" db="UniProtKB">
        <authorList>
            <consortium name="EnsemblMetazoa"/>
        </authorList>
    </citation>
    <scope>IDENTIFICATION</scope>
</reference>
<dbReference type="InParanoid" id="A0A1X7V081"/>
<evidence type="ECO:0000313" key="1">
    <source>
        <dbReference type="EnsemblMetazoa" id="Aqu2.1.33002_001"/>
    </source>
</evidence>